<dbReference type="AlphaFoldDB" id="A0A5N5TJ17"/>
<evidence type="ECO:0000256" key="1">
    <source>
        <dbReference type="SAM" id="Phobius"/>
    </source>
</evidence>
<feature type="transmembrane region" description="Helical" evidence="1">
    <location>
        <begin position="44"/>
        <end position="69"/>
    </location>
</feature>
<protein>
    <submittedName>
        <fullName evidence="2">Uncharacterized protein</fullName>
    </submittedName>
</protein>
<reference evidence="2 3" key="1">
    <citation type="journal article" date="2019" name="PLoS Biol.">
        <title>Sex chromosomes control vertical transmission of feminizing Wolbachia symbionts in an isopod.</title>
        <authorList>
            <person name="Becking T."/>
            <person name="Chebbi M.A."/>
            <person name="Giraud I."/>
            <person name="Moumen B."/>
            <person name="Laverre T."/>
            <person name="Caubet Y."/>
            <person name="Peccoud J."/>
            <person name="Gilbert C."/>
            <person name="Cordaux R."/>
        </authorList>
    </citation>
    <scope>NUCLEOTIDE SEQUENCE [LARGE SCALE GENOMIC DNA]</scope>
    <source>
        <strain evidence="2">ANa2</strain>
        <tissue evidence="2">Whole body excluding digestive tract and cuticle</tissue>
    </source>
</reference>
<feature type="transmembrane region" description="Helical" evidence="1">
    <location>
        <begin position="14"/>
        <end position="32"/>
    </location>
</feature>
<proteinExistence type="predicted"/>
<name>A0A5N5TJ17_9CRUS</name>
<comment type="caution">
    <text evidence="2">The sequence shown here is derived from an EMBL/GenBank/DDBJ whole genome shotgun (WGS) entry which is preliminary data.</text>
</comment>
<accession>A0A5N5TJ17</accession>
<evidence type="ECO:0000313" key="2">
    <source>
        <dbReference type="EMBL" id="KAB7505310.1"/>
    </source>
</evidence>
<gene>
    <name evidence="2" type="ORF">Anas_11583</name>
</gene>
<keyword evidence="1" id="KW-1133">Transmembrane helix</keyword>
<dbReference type="EMBL" id="SEYY01001408">
    <property type="protein sequence ID" value="KAB7505310.1"/>
    <property type="molecule type" value="Genomic_DNA"/>
</dbReference>
<sequence length="150" mass="17662">MLLWVQFANWNSDISYFSCQILVVWLVLVVFYEEVFKVNLHVPYSTICIGIYNSIITFFTSCSIILGYIKKSEVMLRVAKGFEFILIMSILVTSIVLFFYKYWIATVAGIISIFLYFYFYTVINNYIEELYQARKIMEVSASSALMIKRY</sequence>
<feature type="transmembrane region" description="Helical" evidence="1">
    <location>
        <begin position="81"/>
        <end position="100"/>
    </location>
</feature>
<keyword evidence="1" id="KW-0812">Transmembrane</keyword>
<feature type="transmembrane region" description="Helical" evidence="1">
    <location>
        <begin position="106"/>
        <end position="127"/>
    </location>
</feature>
<organism evidence="2 3">
    <name type="scientific">Armadillidium nasatum</name>
    <dbReference type="NCBI Taxonomy" id="96803"/>
    <lineage>
        <taxon>Eukaryota</taxon>
        <taxon>Metazoa</taxon>
        <taxon>Ecdysozoa</taxon>
        <taxon>Arthropoda</taxon>
        <taxon>Crustacea</taxon>
        <taxon>Multicrustacea</taxon>
        <taxon>Malacostraca</taxon>
        <taxon>Eumalacostraca</taxon>
        <taxon>Peracarida</taxon>
        <taxon>Isopoda</taxon>
        <taxon>Oniscidea</taxon>
        <taxon>Crinocheta</taxon>
        <taxon>Armadillidiidae</taxon>
        <taxon>Armadillidium</taxon>
    </lineage>
</organism>
<keyword evidence="1" id="KW-0472">Membrane</keyword>
<evidence type="ECO:0000313" key="3">
    <source>
        <dbReference type="Proteomes" id="UP000326759"/>
    </source>
</evidence>
<dbReference type="Proteomes" id="UP000326759">
    <property type="component" value="Unassembled WGS sequence"/>
</dbReference>
<keyword evidence="3" id="KW-1185">Reference proteome</keyword>